<dbReference type="SUPFAM" id="SSF47203">
    <property type="entry name" value="Acyl-CoA dehydrogenase C-terminal domain-like"/>
    <property type="match status" value="1"/>
</dbReference>
<evidence type="ECO:0000313" key="4">
    <source>
        <dbReference type="Proteomes" id="UP000229681"/>
    </source>
</evidence>
<evidence type="ECO:0000259" key="2">
    <source>
        <dbReference type="Pfam" id="PF00441"/>
    </source>
</evidence>
<dbReference type="InterPro" id="IPR009075">
    <property type="entry name" value="AcylCo_DH/oxidase_C"/>
</dbReference>
<organism evidence="3 4">
    <name type="scientific">Candidatus Thermofonsia Clade 1 bacterium</name>
    <dbReference type="NCBI Taxonomy" id="2364210"/>
    <lineage>
        <taxon>Bacteria</taxon>
        <taxon>Bacillati</taxon>
        <taxon>Chloroflexota</taxon>
        <taxon>Candidatus Thermofontia</taxon>
        <taxon>Candidatus Thermofonsia Clade 1</taxon>
    </lineage>
</organism>
<sequence length="79" mass="8901">LKDQGRPFATAAGMAKLFATEVSERICRNAIQIHGGYGYSREYEVERMYRDTRLMSIGEGTSEIQRMVIARSILKGESV</sequence>
<feature type="domain" description="Acyl-CoA dehydrogenase/oxidase C-terminal" evidence="2">
    <location>
        <begin position="3"/>
        <end position="74"/>
    </location>
</feature>
<reference evidence="3 4" key="1">
    <citation type="submission" date="2017-11" db="EMBL/GenBank/DDBJ databases">
        <title>Evolution of Phototrophy in the Chloroflexi Phylum Driven by Horizontal Gene Transfer.</title>
        <authorList>
            <person name="Ward L.M."/>
            <person name="Hemp J."/>
            <person name="Shih P.M."/>
            <person name="Mcglynn S.E."/>
            <person name="Fischer W."/>
        </authorList>
    </citation>
    <scope>NUCLEOTIDE SEQUENCE [LARGE SCALE GENOMIC DNA]</scope>
    <source>
        <strain evidence="3">JP3_13</strain>
    </source>
</reference>
<dbReference type="Proteomes" id="UP000229681">
    <property type="component" value="Unassembled WGS sequence"/>
</dbReference>
<name>A0A2M8P939_9CHLR</name>
<dbReference type="GO" id="GO:0003995">
    <property type="term" value="F:acyl-CoA dehydrogenase activity"/>
    <property type="evidence" value="ECO:0007669"/>
    <property type="project" value="InterPro"/>
</dbReference>
<dbReference type="EMBL" id="PGTM01000617">
    <property type="protein sequence ID" value="PJF34073.1"/>
    <property type="molecule type" value="Genomic_DNA"/>
</dbReference>
<comment type="caution">
    <text evidence="3">The sequence shown here is derived from an EMBL/GenBank/DDBJ whole genome shotgun (WGS) entry which is preliminary data.</text>
</comment>
<feature type="non-terminal residue" evidence="3">
    <location>
        <position position="1"/>
    </location>
</feature>
<dbReference type="Pfam" id="PF00441">
    <property type="entry name" value="Acyl-CoA_dh_1"/>
    <property type="match status" value="1"/>
</dbReference>
<gene>
    <name evidence="3" type="ORF">CUN49_17015</name>
</gene>
<protein>
    <submittedName>
        <fullName evidence="3">Acyl-CoA dehydrogenase</fullName>
    </submittedName>
</protein>
<evidence type="ECO:0000256" key="1">
    <source>
        <dbReference type="ARBA" id="ARBA00022630"/>
    </source>
</evidence>
<dbReference type="InterPro" id="IPR036250">
    <property type="entry name" value="AcylCo_DH-like_C"/>
</dbReference>
<evidence type="ECO:0000313" key="3">
    <source>
        <dbReference type="EMBL" id="PJF34073.1"/>
    </source>
</evidence>
<proteinExistence type="predicted"/>
<dbReference type="InterPro" id="IPR006089">
    <property type="entry name" value="Acyl-CoA_DH_CS"/>
</dbReference>
<dbReference type="PROSITE" id="PS00073">
    <property type="entry name" value="ACYL_COA_DH_2"/>
    <property type="match status" value="1"/>
</dbReference>
<keyword evidence="1" id="KW-0285">Flavoprotein</keyword>
<dbReference type="PANTHER" id="PTHR43884:SF12">
    <property type="entry name" value="ISOVALERYL-COA DEHYDROGENASE, MITOCHONDRIAL-RELATED"/>
    <property type="match status" value="1"/>
</dbReference>
<dbReference type="Gene3D" id="1.20.140.10">
    <property type="entry name" value="Butyryl-CoA Dehydrogenase, subunit A, domain 3"/>
    <property type="match status" value="1"/>
</dbReference>
<dbReference type="AlphaFoldDB" id="A0A2M8P939"/>
<dbReference type="PANTHER" id="PTHR43884">
    <property type="entry name" value="ACYL-COA DEHYDROGENASE"/>
    <property type="match status" value="1"/>
</dbReference>
<accession>A0A2M8P939</accession>